<feature type="region of interest" description="Disordered" evidence="1">
    <location>
        <begin position="256"/>
        <end position="354"/>
    </location>
</feature>
<dbReference type="Proteomes" id="UP000289152">
    <property type="component" value="Unassembled WGS sequence"/>
</dbReference>
<feature type="compositionally biased region" description="Polar residues" evidence="1">
    <location>
        <begin position="281"/>
        <end position="296"/>
    </location>
</feature>
<feature type="compositionally biased region" description="Basic and acidic residues" evidence="1">
    <location>
        <begin position="258"/>
        <end position="280"/>
    </location>
</feature>
<feature type="region of interest" description="Disordered" evidence="1">
    <location>
        <begin position="1"/>
        <end position="26"/>
    </location>
</feature>
<dbReference type="InParanoid" id="A0A4Q1BLT3"/>
<evidence type="ECO:0000313" key="3">
    <source>
        <dbReference type="Proteomes" id="UP000289152"/>
    </source>
</evidence>
<feature type="compositionally biased region" description="Acidic residues" evidence="1">
    <location>
        <begin position="42"/>
        <end position="54"/>
    </location>
</feature>
<feature type="compositionally biased region" description="Basic and acidic residues" evidence="1">
    <location>
        <begin position="1"/>
        <end position="12"/>
    </location>
</feature>
<name>A0A4Q1BLT3_TREME</name>
<reference evidence="2 3" key="1">
    <citation type="submission" date="2016-06" db="EMBL/GenBank/DDBJ databases">
        <title>Evolution of pathogenesis and genome organization in the Tremellales.</title>
        <authorList>
            <person name="Cuomo C."/>
            <person name="Litvintseva A."/>
            <person name="Heitman J."/>
            <person name="Chen Y."/>
            <person name="Sun S."/>
            <person name="Springer D."/>
            <person name="Dromer F."/>
            <person name="Young S."/>
            <person name="Zeng Q."/>
            <person name="Chapman S."/>
            <person name="Gujja S."/>
            <person name="Saif S."/>
            <person name="Birren B."/>
        </authorList>
    </citation>
    <scope>NUCLEOTIDE SEQUENCE [LARGE SCALE GENOMIC DNA]</scope>
    <source>
        <strain evidence="2 3">ATCC 28783</strain>
    </source>
</reference>
<evidence type="ECO:0000313" key="2">
    <source>
        <dbReference type="EMBL" id="RXK38763.1"/>
    </source>
</evidence>
<proteinExistence type="predicted"/>
<protein>
    <submittedName>
        <fullName evidence="2">Uncharacterized protein</fullName>
    </submittedName>
</protein>
<feature type="compositionally biased region" description="Low complexity" evidence="1">
    <location>
        <begin position="313"/>
        <end position="326"/>
    </location>
</feature>
<gene>
    <name evidence="2" type="ORF">M231_03939</name>
</gene>
<evidence type="ECO:0000256" key="1">
    <source>
        <dbReference type="SAM" id="MobiDB-lite"/>
    </source>
</evidence>
<dbReference type="VEuPathDB" id="FungiDB:TREMEDRAFT_64822"/>
<feature type="region of interest" description="Disordered" evidence="1">
    <location>
        <begin position="40"/>
        <end position="61"/>
    </location>
</feature>
<organism evidence="2 3">
    <name type="scientific">Tremella mesenterica</name>
    <name type="common">Jelly fungus</name>
    <dbReference type="NCBI Taxonomy" id="5217"/>
    <lineage>
        <taxon>Eukaryota</taxon>
        <taxon>Fungi</taxon>
        <taxon>Dikarya</taxon>
        <taxon>Basidiomycota</taxon>
        <taxon>Agaricomycotina</taxon>
        <taxon>Tremellomycetes</taxon>
        <taxon>Tremellales</taxon>
        <taxon>Tremellaceae</taxon>
        <taxon>Tremella</taxon>
    </lineage>
</organism>
<dbReference type="AlphaFoldDB" id="A0A4Q1BLT3"/>
<sequence>MTTDAGREDHIRKGSPHGSPLGDVETELSASEINRILRQLEGEWDGDSSSDSDYDSSCGDVEEIGAGVPISLADINDELSGFGGGSSKRTPLTYTSSVSDEDTQAPYNLGAGWMAEDESMINTPFGKLCQDVSRNVLRDPDPIFSALELEPEQKDYFQSFLDSRASETVKLSKRCLEIGQAAKTLQDQLLLMLGAEKLVNSDDVLTELENAVMNQNWEVAASILVALRSIKCIDFRKGDKVRTALEALQTLGQGAEAFHPDRTEHDWDRQSSKARKESRTATRTGGLSYSRKNSSPVEYREPASRLTVHPRTSSDPSDSTSSISSEEFSKFAHKNSPYSHTDEQVQSDGDEDPDLIPLIRQTAQECLKRATDFSRFQRKSSRHKGPMTFQNPLYSIREEGTFLLCASPDDKYAQHMSDKLAFTAALQTVLNRFEYLDHGSDRSPSFDSSEGMPLVDDFIAACKAQDWGGAGGVLLISEETANDMGRRRTQTTKLTGAMNGLSKTIQRLRRWGKF</sequence>
<dbReference type="EMBL" id="SDIL01000042">
    <property type="protein sequence ID" value="RXK38763.1"/>
    <property type="molecule type" value="Genomic_DNA"/>
</dbReference>
<keyword evidence="3" id="KW-1185">Reference proteome</keyword>
<accession>A0A4Q1BLT3</accession>
<comment type="caution">
    <text evidence="2">The sequence shown here is derived from an EMBL/GenBank/DDBJ whole genome shotgun (WGS) entry which is preliminary data.</text>
</comment>
<feature type="compositionally biased region" description="Polar residues" evidence="1">
    <location>
        <begin position="336"/>
        <end position="347"/>
    </location>
</feature>